<dbReference type="InterPro" id="IPR030431">
    <property type="entry name" value="ENTREP1-3"/>
</dbReference>
<evidence type="ECO:0000256" key="3">
    <source>
        <dbReference type="ARBA" id="ARBA00022989"/>
    </source>
</evidence>
<keyword evidence="2 7" id="KW-0812">Transmembrane</keyword>
<feature type="transmembrane region" description="Helical" evidence="7">
    <location>
        <begin position="304"/>
        <end position="325"/>
    </location>
</feature>
<gene>
    <name evidence="8" type="ORF">P4O66_021831</name>
</gene>
<evidence type="ECO:0000256" key="2">
    <source>
        <dbReference type="ARBA" id="ARBA00022692"/>
    </source>
</evidence>
<feature type="region of interest" description="Disordered" evidence="6">
    <location>
        <begin position="538"/>
        <end position="574"/>
    </location>
</feature>
<dbReference type="PANTHER" id="PTHR17615">
    <property type="entry name" value="PROTEIN FAM189A"/>
    <property type="match status" value="1"/>
</dbReference>
<evidence type="ECO:0008006" key="10">
    <source>
        <dbReference type="Google" id="ProtNLM"/>
    </source>
</evidence>
<keyword evidence="4 7" id="KW-0472">Membrane</keyword>
<dbReference type="PANTHER" id="PTHR17615:SF6">
    <property type="entry name" value="PROTEIN ENTREP2"/>
    <property type="match status" value="1"/>
</dbReference>
<comment type="similarity">
    <text evidence="5">Belongs to the ENTREP family.</text>
</comment>
<reference evidence="8" key="1">
    <citation type="submission" date="2023-03" db="EMBL/GenBank/DDBJ databases">
        <title>Electrophorus voltai genome.</title>
        <authorList>
            <person name="Bian C."/>
        </authorList>
    </citation>
    <scope>NUCLEOTIDE SEQUENCE</scope>
    <source>
        <strain evidence="8">CB-2022</strain>
        <tissue evidence="8">Muscle</tissue>
    </source>
</reference>
<keyword evidence="3 7" id="KW-1133">Transmembrane helix</keyword>
<feature type="transmembrane region" description="Helical" evidence="7">
    <location>
        <begin position="201"/>
        <end position="227"/>
    </location>
</feature>
<feature type="region of interest" description="Disordered" evidence="6">
    <location>
        <begin position="96"/>
        <end position="118"/>
    </location>
</feature>
<evidence type="ECO:0000256" key="6">
    <source>
        <dbReference type="SAM" id="MobiDB-lite"/>
    </source>
</evidence>
<dbReference type="Proteomes" id="UP001239994">
    <property type="component" value="Unassembled WGS sequence"/>
</dbReference>
<dbReference type="EMBL" id="JAROKS010000007">
    <property type="protein sequence ID" value="KAK1802163.1"/>
    <property type="molecule type" value="Genomic_DNA"/>
</dbReference>
<feature type="region of interest" description="Disordered" evidence="6">
    <location>
        <begin position="642"/>
        <end position="665"/>
    </location>
</feature>
<evidence type="ECO:0000256" key="7">
    <source>
        <dbReference type="SAM" id="Phobius"/>
    </source>
</evidence>
<accession>A0AAD8ZQ21</accession>
<feature type="region of interest" description="Disordered" evidence="6">
    <location>
        <begin position="612"/>
        <end position="631"/>
    </location>
</feature>
<evidence type="ECO:0000256" key="1">
    <source>
        <dbReference type="ARBA" id="ARBA00004370"/>
    </source>
</evidence>
<feature type="non-terminal residue" evidence="8">
    <location>
        <position position="804"/>
    </location>
</feature>
<comment type="caution">
    <text evidence="8">The sequence shown here is derived from an EMBL/GenBank/DDBJ whole genome shotgun (WGS) entry which is preliminary data.</text>
</comment>
<comment type="subcellular location">
    <subcellularLocation>
        <location evidence="1">Membrane</location>
    </subcellularLocation>
</comment>
<dbReference type="AlphaFoldDB" id="A0AAD8ZQ21"/>
<sequence>MPVSAMPRGRSLSPVSLSHSLSRLREFRTRTRIMLSLGVSQMVLGSLILAVSFAALALTTSPKVRHSCPFWAGFSVKHQSDMKTIAFHSREAVGGKSEAGGVSARGPRPPRKAGQMGNGRQTVCCRAFRPDPCAAHRGHGVKRRADEWLTVGQPARRALAMETHHWQPLVRGAAVRSDWGGVMEKASLFGELSSNPPNQGFGYLDLITFFMLLSAVCVMLNLAGAILSCHNAQLVNSQEDCQLVRDPPVSVPVFIKSDSDGVCVCCKHQSPSCNNPGEMLKLNPLRDCNTIRLRLKVCLSGRELLFSVCALNVISTIVCALATAMCCMQMVSNDILQMFMPHRARALSADCMSPHGTILHQTLDFDEFIPPIPPPPYYPPEYTCTPVLEGQRSLHLDFPHSPFSAIYGVPINSPGTVYPSELPPPYESVVGQTPASQVTTSLEQQATESSVCERNTATNFSNQASVDSASLMVSELADLPDQSCSSEDLCSLEVQGSDISPYGTLRRAPATDSCGSLEGSSCSPLRCHTSSRSRLLQSEASVARDSMAHSPDWSPENAAVPEKGESTAVSPPSAWWREQANQKLILPTAPPTEAQTCASPGAVPRVAGATFTSSLPSCSPPSPPGRARGPRLCFSVWSPSASSSSSSSMPQPSSTSAHSGSLTCERVRGIRAPRYRTLARIVRSTSDPISCNSIDRTYAERSSSTVSRFTKHSSRGAKKQKEGGKADLRFKAYPLRPASSERPRSLADLKTYKDTKILVARFLEHSSCSLPPEVQQVVNSIKCVIKSDEKHMEEAIFSASILDQ</sequence>
<dbReference type="GO" id="GO:0016020">
    <property type="term" value="C:membrane"/>
    <property type="evidence" value="ECO:0007669"/>
    <property type="project" value="UniProtKB-SubCell"/>
</dbReference>
<feature type="transmembrane region" description="Helical" evidence="7">
    <location>
        <begin position="33"/>
        <end position="58"/>
    </location>
</feature>
<evidence type="ECO:0000313" key="9">
    <source>
        <dbReference type="Proteomes" id="UP001239994"/>
    </source>
</evidence>
<protein>
    <recommendedName>
        <fullName evidence="10">Family with sequence similarity 189 member A1</fullName>
    </recommendedName>
</protein>
<evidence type="ECO:0000256" key="5">
    <source>
        <dbReference type="ARBA" id="ARBA00034309"/>
    </source>
</evidence>
<feature type="compositionally biased region" description="Low complexity" evidence="6">
    <location>
        <begin position="642"/>
        <end position="659"/>
    </location>
</feature>
<organism evidence="8 9">
    <name type="scientific">Electrophorus voltai</name>
    <dbReference type="NCBI Taxonomy" id="2609070"/>
    <lineage>
        <taxon>Eukaryota</taxon>
        <taxon>Metazoa</taxon>
        <taxon>Chordata</taxon>
        <taxon>Craniata</taxon>
        <taxon>Vertebrata</taxon>
        <taxon>Euteleostomi</taxon>
        <taxon>Actinopterygii</taxon>
        <taxon>Neopterygii</taxon>
        <taxon>Teleostei</taxon>
        <taxon>Ostariophysi</taxon>
        <taxon>Gymnotiformes</taxon>
        <taxon>Gymnotoidei</taxon>
        <taxon>Gymnotidae</taxon>
        <taxon>Electrophorus</taxon>
    </lineage>
</organism>
<name>A0AAD8ZQ21_9TELE</name>
<evidence type="ECO:0000313" key="8">
    <source>
        <dbReference type="EMBL" id="KAK1802163.1"/>
    </source>
</evidence>
<proteinExistence type="inferred from homology"/>
<keyword evidence="9" id="KW-1185">Reference proteome</keyword>
<evidence type="ECO:0000256" key="4">
    <source>
        <dbReference type="ARBA" id="ARBA00023136"/>
    </source>
</evidence>